<name>A0A2H6NFF7_9SAUR</name>
<reference evidence="2" key="2">
    <citation type="submission" date="2017-12" db="EMBL/GenBank/DDBJ databases">
        <title>Coralsnake Venomics: Analyses of Venom Gland Transcriptomes and Proteomes of Six Brazilian Taxa.</title>
        <authorList>
            <person name="Aird S.D."/>
            <person name="Jorge da Silva N."/>
            <person name="Qiu L."/>
            <person name="Villar-Briones A."/>
            <person name="Aparecida-Saddi V."/>
            <person name="Campos-Telles M.P."/>
            <person name="Grau M."/>
            <person name="Mikheyev A.S."/>
        </authorList>
    </citation>
    <scope>NUCLEOTIDE SEQUENCE</scope>
    <source>
        <tissue evidence="2">Venom_gland</tissue>
    </source>
</reference>
<proteinExistence type="predicted"/>
<dbReference type="AlphaFoldDB" id="A0A2H6NFF7"/>
<evidence type="ECO:0000313" key="2">
    <source>
        <dbReference type="EMBL" id="LAA31341.1"/>
    </source>
</evidence>
<dbReference type="EMBL" id="IACI01094305">
    <property type="protein sequence ID" value="LAA31341.1"/>
    <property type="molecule type" value="Transcribed_RNA"/>
</dbReference>
<feature type="signal peptide" evidence="1">
    <location>
        <begin position="1"/>
        <end position="18"/>
    </location>
</feature>
<protein>
    <recommendedName>
        <fullName evidence="3">Secreted protein</fullName>
    </recommendedName>
</protein>
<sequence>MFLPTSCVLCSFTSPVAAVASATPCLSAPANRGDTQLQAHQQLCALLQLNAETRSPTANLSSPCLQLKDCIFPSGSTLPPSRSLSCISSSRIMATAKESI</sequence>
<feature type="chain" id="PRO_5014192947" description="Secreted protein" evidence="1">
    <location>
        <begin position="19"/>
        <end position="100"/>
    </location>
</feature>
<evidence type="ECO:0008006" key="3">
    <source>
        <dbReference type="Google" id="ProtNLM"/>
    </source>
</evidence>
<organism evidence="2">
    <name type="scientific">Micrurus carvalhoi</name>
    <dbReference type="NCBI Taxonomy" id="3147026"/>
    <lineage>
        <taxon>Eukaryota</taxon>
        <taxon>Metazoa</taxon>
        <taxon>Chordata</taxon>
        <taxon>Craniata</taxon>
        <taxon>Vertebrata</taxon>
        <taxon>Euteleostomi</taxon>
        <taxon>Lepidosauria</taxon>
        <taxon>Squamata</taxon>
        <taxon>Bifurcata</taxon>
        <taxon>Unidentata</taxon>
        <taxon>Episquamata</taxon>
        <taxon>Toxicofera</taxon>
        <taxon>Serpentes</taxon>
        <taxon>Colubroidea</taxon>
        <taxon>Elapidae</taxon>
        <taxon>Elapinae</taxon>
        <taxon>Micrurus</taxon>
    </lineage>
</organism>
<evidence type="ECO:0000256" key="1">
    <source>
        <dbReference type="SAM" id="SignalP"/>
    </source>
</evidence>
<accession>A0A2H6NFF7</accession>
<keyword evidence="1" id="KW-0732">Signal</keyword>
<reference evidence="2" key="1">
    <citation type="submission" date="2017-07" db="EMBL/GenBank/DDBJ databases">
        <authorList>
            <person name="Mikheyev A."/>
            <person name="Grau M."/>
        </authorList>
    </citation>
    <scope>NUCLEOTIDE SEQUENCE</scope>
    <source>
        <tissue evidence="2">Venom_gland</tissue>
    </source>
</reference>